<protein>
    <submittedName>
        <fullName evidence="2">Uncharacterized protein</fullName>
    </submittedName>
</protein>
<evidence type="ECO:0000313" key="3">
    <source>
        <dbReference type="Proteomes" id="UP000467840"/>
    </source>
</evidence>
<reference evidence="2 3" key="1">
    <citation type="journal article" date="2020" name="Mol. Plant">
        <title>The Chromosome-Based Rubber Tree Genome Provides New Insights into Spurge Genome Evolution and Rubber Biosynthesis.</title>
        <authorList>
            <person name="Liu J."/>
            <person name="Shi C."/>
            <person name="Shi C.C."/>
            <person name="Li W."/>
            <person name="Zhang Q.J."/>
            <person name="Zhang Y."/>
            <person name="Li K."/>
            <person name="Lu H.F."/>
            <person name="Shi C."/>
            <person name="Zhu S.T."/>
            <person name="Xiao Z.Y."/>
            <person name="Nan H."/>
            <person name="Yue Y."/>
            <person name="Zhu X.G."/>
            <person name="Wu Y."/>
            <person name="Hong X.N."/>
            <person name="Fan G.Y."/>
            <person name="Tong Y."/>
            <person name="Zhang D."/>
            <person name="Mao C.L."/>
            <person name="Liu Y.L."/>
            <person name="Hao S.J."/>
            <person name="Liu W.Q."/>
            <person name="Lv M.Q."/>
            <person name="Zhang H.B."/>
            <person name="Liu Y."/>
            <person name="Hu-Tang G.R."/>
            <person name="Wang J.P."/>
            <person name="Wang J.H."/>
            <person name="Sun Y.H."/>
            <person name="Ni S.B."/>
            <person name="Chen W.B."/>
            <person name="Zhang X.C."/>
            <person name="Jiao Y.N."/>
            <person name="Eichler E.E."/>
            <person name="Li G.H."/>
            <person name="Liu X."/>
            <person name="Gao L.Z."/>
        </authorList>
    </citation>
    <scope>NUCLEOTIDE SEQUENCE [LARGE SCALE GENOMIC DNA]</scope>
    <source>
        <strain evidence="3">cv. GT1</strain>
        <tissue evidence="2">Leaf</tissue>
    </source>
</reference>
<dbReference type="Proteomes" id="UP000467840">
    <property type="component" value="Chromosome 13"/>
</dbReference>
<comment type="caution">
    <text evidence="2">The sequence shown here is derived from an EMBL/GenBank/DDBJ whole genome shotgun (WGS) entry which is preliminary data.</text>
</comment>
<organism evidence="2 3">
    <name type="scientific">Hevea brasiliensis</name>
    <name type="common">Para rubber tree</name>
    <name type="synonym">Siphonia brasiliensis</name>
    <dbReference type="NCBI Taxonomy" id="3981"/>
    <lineage>
        <taxon>Eukaryota</taxon>
        <taxon>Viridiplantae</taxon>
        <taxon>Streptophyta</taxon>
        <taxon>Embryophyta</taxon>
        <taxon>Tracheophyta</taxon>
        <taxon>Spermatophyta</taxon>
        <taxon>Magnoliopsida</taxon>
        <taxon>eudicotyledons</taxon>
        <taxon>Gunneridae</taxon>
        <taxon>Pentapetalae</taxon>
        <taxon>rosids</taxon>
        <taxon>fabids</taxon>
        <taxon>Malpighiales</taxon>
        <taxon>Euphorbiaceae</taxon>
        <taxon>Crotonoideae</taxon>
        <taxon>Micrandreae</taxon>
        <taxon>Hevea</taxon>
    </lineage>
</organism>
<dbReference type="EMBL" id="JAAGAX010000014">
    <property type="protein sequence ID" value="KAF2293031.1"/>
    <property type="molecule type" value="Genomic_DNA"/>
</dbReference>
<keyword evidence="3" id="KW-1185">Reference proteome</keyword>
<keyword evidence="1" id="KW-0175">Coiled coil</keyword>
<evidence type="ECO:0000256" key="1">
    <source>
        <dbReference type="SAM" id="Coils"/>
    </source>
</evidence>
<accession>A0A6A6KVN4</accession>
<proteinExistence type="predicted"/>
<evidence type="ECO:0000313" key="2">
    <source>
        <dbReference type="EMBL" id="KAF2293031.1"/>
    </source>
</evidence>
<name>A0A6A6KVN4_HEVBR</name>
<feature type="coiled-coil region" evidence="1">
    <location>
        <begin position="14"/>
        <end position="41"/>
    </location>
</feature>
<gene>
    <name evidence="2" type="ORF">GH714_035508</name>
</gene>
<dbReference type="AlphaFoldDB" id="A0A6A6KVN4"/>
<sequence length="79" mass="9088">MINYTVLHGLPEDSDLHQEIEEKMTEEIEELEELMIEYRNGLGGAIIEAHMKRQKDSMAFTIGDNDLQLETTDHGIPME</sequence>